<dbReference type="Proteomes" id="UP000292052">
    <property type="component" value="Unassembled WGS sequence"/>
</dbReference>
<dbReference type="AlphaFoldDB" id="A0A482VSC2"/>
<proteinExistence type="predicted"/>
<sequence length="49" mass="5282">KLVEEGLQAVGLAGRCVEELSKKLSGKNGKLHAIKTDTSKEEDILAAFR</sequence>
<dbReference type="EMBL" id="QDEB01073267">
    <property type="protein sequence ID" value="RZC35197.1"/>
    <property type="molecule type" value="Genomic_DNA"/>
</dbReference>
<protein>
    <recommendedName>
        <fullName evidence="3">Adh short domain containing protein</fullName>
    </recommendedName>
</protein>
<evidence type="ECO:0000313" key="1">
    <source>
        <dbReference type="EMBL" id="RZC35197.1"/>
    </source>
</evidence>
<feature type="non-terminal residue" evidence="1">
    <location>
        <position position="1"/>
    </location>
</feature>
<evidence type="ECO:0008006" key="3">
    <source>
        <dbReference type="Google" id="ProtNLM"/>
    </source>
</evidence>
<name>A0A482VSC2_ASBVE</name>
<organism evidence="1 2">
    <name type="scientific">Asbolus verrucosus</name>
    <name type="common">Desert ironclad beetle</name>
    <dbReference type="NCBI Taxonomy" id="1661398"/>
    <lineage>
        <taxon>Eukaryota</taxon>
        <taxon>Metazoa</taxon>
        <taxon>Ecdysozoa</taxon>
        <taxon>Arthropoda</taxon>
        <taxon>Hexapoda</taxon>
        <taxon>Insecta</taxon>
        <taxon>Pterygota</taxon>
        <taxon>Neoptera</taxon>
        <taxon>Endopterygota</taxon>
        <taxon>Coleoptera</taxon>
        <taxon>Polyphaga</taxon>
        <taxon>Cucujiformia</taxon>
        <taxon>Tenebrionidae</taxon>
        <taxon>Pimeliinae</taxon>
        <taxon>Asbolus</taxon>
    </lineage>
</organism>
<evidence type="ECO:0000313" key="2">
    <source>
        <dbReference type="Proteomes" id="UP000292052"/>
    </source>
</evidence>
<keyword evidence="2" id="KW-1185">Reference proteome</keyword>
<accession>A0A482VSC2</accession>
<gene>
    <name evidence="1" type="ORF">BDFB_011092</name>
</gene>
<comment type="caution">
    <text evidence="1">The sequence shown here is derived from an EMBL/GenBank/DDBJ whole genome shotgun (WGS) entry which is preliminary data.</text>
</comment>
<reference evidence="1 2" key="1">
    <citation type="submission" date="2017-03" db="EMBL/GenBank/DDBJ databases">
        <title>Genome of the blue death feigning beetle - Asbolus verrucosus.</title>
        <authorList>
            <person name="Rider S.D."/>
        </authorList>
    </citation>
    <scope>NUCLEOTIDE SEQUENCE [LARGE SCALE GENOMIC DNA]</scope>
    <source>
        <strain evidence="1">Butters</strain>
        <tissue evidence="1">Head and leg muscle</tissue>
    </source>
</reference>